<evidence type="ECO:0000256" key="2">
    <source>
        <dbReference type="SAM" id="SignalP"/>
    </source>
</evidence>
<evidence type="ECO:0000313" key="4">
    <source>
        <dbReference type="Proteomes" id="UP001189429"/>
    </source>
</evidence>
<sequence length="431" mass="45376">SSSASSSFLLPRGVCLCILACPLLAMAVPGGSSAAMRTASPVTALPPLGGARLLPLGALPTVRAPVAPSAAAPAEQRSVAIADAAALRLPYGRAVLAVEAPPSQPMPASKTSGLLGGAPRRDPSRPSPASPGRAAVGGGGRGGGPEPRGLALEAGDLLLTAGSGHRLLTVGQAGGLLGHVSLALGRPTEIHCDSPEGRELRPILTRVGDPSVLWQVETMECTQSEQGLHRSFTLMHVDEATGKVYVIGERSMDGQRAFSLAGEPVPVELWRCPAELRSLVRGELVDEVVSEMEEDEDRNWSLATAMKAVFLSASGFSTTDKELLLEEIKGCWGSRPICTTVAIAFWQRYLCKLEGANAEMAAAEAILRWMPLKADRGLPQELRDVMADCGWQLLCLSPRSDARCPRPSRPSCEQRARVRTCVVSSGRVMTC</sequence>
<evidence type="ECO:0000256" key="1">
    <source>
        <dbReference type="SAM" id="MobiDB-lite"/>
    </source>
</evidence>
<keyword evidence="2" id="KW-0732">Signal</keyword>
<comment type="caution">
    <text evidence="3">The sequence shown here is derived from an EMBL/GenBank/DDBJ whole genome shotgun (WGS) entry which is preliminary data.</text>
</comment>
<keyword evidence="4" id="KW-1185">Reference proteome</keyword>
<accession>A0ABN9PIV1</accession>
<evidence type="ECO:0000313" key="3">
    <source>
        <dbReference type="EMBL" id="CAK0791362.1"/>
    </source>
</evidence>
<gene>
    <name evidence="3" type="ORF">PCOR1329_LOCUS2278</name>
</gene>
<feature type="compositionally biased region" description="Gly residues" evidence="1">
    <location>
        <begin position="135"/>
        <end position="146"/>
    </location>
</feature>
<protein>
    <submittedName>
        <fullName evidence="3">Uncharacterized protein</fullName>
    </submittedName>
</protein>
<feature type="chain" id="PRO_5046142368" evidence="2">
    <location>
        <begin position="28"/>
        <end position="431"/>
    </location>
</feature>
<reference evidence="3" key="1">
    <citation type="submission" date="2023-10" db="EMBL/GenBank/DDBJ databases">
        <authorList>
            <person name="Chen Y."/>
            <person name="Shah S."/>
            <person name="Dougan E. K."/>
            <person name="Thang M."/>
            <person name="Chan C."/>
        </authorList>
    </citation>
    <scope>NUCLEOTIDE SEQUENCE [LARGE SCALE GENOMIC DNA]</scope>
</reference>
<feature type="signal peptide" evidence="2">
    <location>
        <begin position="1"/>
        <end position="27"/>
    </location>
</feature>
<proteinExistence type="predicted"/>
<dbReference type="EMBL" id="CAUYUJ010000568">
    <property type="protein sequence ID" value="CAK0791362.1"/>
    <property type="molecule type" value="Genomic_DNA"/>
</dbReference>
<organism evidence="3 4">
    <name type="scientific">Prorocentrum cordatum</name>
    <dbReference type="NCBI Taxonomy" id="2364126"/>
    <lineage>
        <taxon>Eukaryota</taxon>
        <taxon>Sar</taxon>
        <taxon>Alveolata</taxon>
        <taxon>Dinophyceae</taxon>
        <taxon>Prorocentrales</taxon>
        <taxon>Prorocentraceae</taxon>
        <taxon>Prorocentrum</taxon>
    </lineage>
</organism>
<feature type="non-terminal residue" evidence="3">
    <location>
        <position position="1"/>
    </location>
</feature>
<dbReference type="Proteomes" id="UP001189429">
    <property type="component" value="Unassembled WGS sequence"/>
</dbReference>
<feature type="region of interest" description="Disordered" evidence="1">
    <location>
        <begin position="101"/>
        <end position="149"/>
    </location>
</feature>
<name>A0ABN9PIV1_9DINO</name>